<sequence length="132" mass="14261">MSTVSTRPPEGRYGRSSDERADRTLRVVGAALAVALLGVIGWFGYHYVGQNKISAEVISFDLSKDAVWVHLEVRKDAGAEGYCTLRSQAEDGAEVGRADFRFDGDATRIDKVVTLRTTSPGTTAELLGCHAD</sequence>
<dbReference type="InterPro" id="IPR025443">
    <property type="entry name" value="DUF4307"/>
</dbReference>
<organism evidence="2 3">
    <name type="scientific">Streptomyces bullii</name>
    <dbReference type="NCBI Taxonomy" id="349910"/>
    <lineage>
        <taxon>Bacteria</taxon>
        <taxon>Bacillati</taxon>
        <taxon>Actinomycetota</taxon>
        <taxon>Actinomycetes</taxon>
        <taxon>Kitasatosporales</taxon>
        <taxon>Streptomycetaceae</taxon>
        <taxon>Streptomyces</taxon>
    </lineage>
</organism>
<evidence type="ECO:0000313" key="2">
    <source>
        <dbReference type="EMBL" id="MFC5635404.1"/>
    </source>
</evidence>
<keyword evidence="3" id="KW-1185">Reference proteome</keyword>
<feature type="transmembrane region" description="Helical" evidence="1">
    <location>
        <begin position="25"/>
        <end position="45"/>
    </location>
</feature>
<dbReference type="Proteomes" id="UP001596154">
    <property type="component" value="Unassembled WGS sequence"/>
</dbReference>
<keyword evidence="1" id="KW-1133">Transmembrane helix</keyword>
<evidence type="ECO:0000256" key="1">
    <source>
        <dbReference type="SAM" id="Phobius"/>
    </source>
</evidence>
<keyword evidence="1" id="KW-0472">Membrane</keyword>
<evidence type="ECO:0000313" key="3">
    <source>
        <dbReference type="Proteomes" id="UP001596154"/>
    </source>
</evidence>
<protein>
    <submittedName>
        <fullName evidence="2">DUF4307 domain-containing protein</fullName>
    </submittedName>
</protein>
<name>A0ABW0UR75_9ACTN</name>
<keyword evidence="1" id="KW-0812">Transmembrane</keyword>
<comment type="caution">
    <text evidence="2">The sequence shown here is derived from an EMBL/GenBank/DDBJ whole genome shotgun (WGS) entry which is preliminary data.</text>
</comment>
<dbReference type="RefSeq" id="WP_381021897.1">
    <property type="nucleotide sequence ID" value="NZ_JBHSNY010000005.1"/>
</dbReference>
<dbReference type="Pfam" id="PF14155">
    <property type="entry name" value="DUF4307"/>
    <property type="match status" value="1"/>
</dbReference>
<proteinExistence type="predicted"/>
<reference evidence="3" key="1">
    <citation type="journal article" date="2019" name="Int. J. Syst. Evol. Microbiol.">
        <title>The Global Catalogue of Microorganisms (GCM) 10K type strain sequencing project: providing services to taxonomists for standard genome sequencing and annotation.</title>
        <authorList>
            <consortium name="The Broad Institute Genomics Platform"/>
            <consortium name="The Broad Institute Genome Sequencing Center for Infectious Disease"/>
            <person name="Wu L."/>
            <person name="Ma J."/>
        </authorList>
    </citation>
    <scope>NUCLEOTIDE SEQUENCE [LARGE SCALE GENOMIC DNA]</scope>
    <source>
        <strain evidence="3">CGMCC 4.7248</strain>
    </source>
</reference>
<accession>A0ABW0UR75</accession>
<gene>
    <name evidence="2" type="ORF">ACFPZJ_16730</name>
</gene>
<dbReference type="EMBL" id="JBHSNY010000005">
    <property type="protein sequence ID" value="MFC5635404.1"/>
    <property type="molecule type" value="Genomic_DNA"/>
</dbReference>